<dbReference type="EMBL" id="JACXVP010000002">
    <property type="protein sequence ID" value="KAG5623411.1"/>
    <property type="molecule type" value="Genomic_DNA"/>
</dbReference>
<organism evidence="1 2">
    <name type="scientific">Solanum commersonii</name>
    <name type="common">Commerson's wild potato</name>
    <name type="synonym">Commerson's nightshade</name>
    <dbReference type="NCBI Taxonomy" id="4109"/>
    <lineage>
        <taxon>Eukaryota</taxon>
        <taxon>Viridiplantae</taxon>
        <taxon>Streptophyta</taxon>
        <taxon>Embryophyta</taxon>
        <taxon>Tracheophyta</taxon>
        <taxon>Spermatophyta</taxon>
        <taxon>Magnoliopsida</taxon>
        <taxon>eudicotyledons</taxon>
        <taxon>Gunneridae</taxon>
        <taxon>Pentapetalae</taxon>
        <taxon>asterids</taxon>
        <taxon>lamiids</taxon>
        <taxon>Solanales</taxon>
        <taxon>Solanaceae</taxon>
        <taxon>Solanoideae</taxon>
        <taxon>Solaneae</taxon>
        <taxon>Solanum</taxon>
    </lineage>
</organism>
<dbReference type="Proteomes" id="UP000824120">
    <property type="component" value="Chromosome 2"/>
</dbReference>
<dbReference type="OrthoDB" id="1906115at2759"/>
<name>A0A9J6AGC4_SOLCO</name>
<accession>A0A9J6AGC4</accession>
<gene>
    <name evidence="1" type="ORF">H5410_008629</name>
</gene>
<evidence type="ECO:0000313" key="2">
    <source>
        <dbReference type="Proteomes" id="UP000824120"/>
    </source>
</evidence>
<keyword evidence="2" id="KW-1185">Reference proteome</keyword>
<evidence type="ECO:0000313" key="1">
    <source>
        <dbReference type="EMBL" id="KAG5623411.1"/>
    </source>
</evidence>
<sequence>MVTGKTILPIFNLKTCGCKRRVSWIKLKNGGRTTLSRVVQILFSQKLRCLKKDITDWNREIFGKMETRKSKALDELMVIEQAIEKRHPSQAEKDKMMVLKMELQQIAKAEEVSWRQKCKCLWLKEGDRNTKYFQSSRRRNNQIDILIQMIHNETDAHTDGCFTFVQKLVDEIGISFNGWKQNAIMNLILPLAIVNYRICRHLKDHFQQAN</sequence>
<proteinExistence type="predicted"/>
<reference evidence="1 2" key="1">
    <citation type="submission" date="2020-09" db="EMBL/GenBank/DDBJ databases">
        <title>De no assembly of potato wild relative species, Solanum commersonii.</title>
        <authorList>
            <person name="Cho K."/>
        </authorList>
    </citation>
    <scope>NUCLEOTIDE SEQUENCE [LARGE SCALE GENOMIC DNA]</scope>
    <source>
        <strain evidence="1">LZ3.2</strain>
        <tissue evidence="1">Leaf</tissue>
    </source>
</reference>
<dbReference type="AlphaFoldDB" id="A0A9J6AGC4"/>
<protein>
    <submittedName>
        <fullName evidence="1">Uncharacterized protein</fullName>
    </submittedName>
</protein>
<comment type="caution">
    <text evidence="1">The sequence shown here is derived from an EMBL/GenBank/DDBJ whole genome shotgun (WGS) entry which is preliminary data.</text>
</comment>